<protein>
    <submittedName>
        <fullName evidence="7">DMT family transporter</fullName>
    </submittedName>
</protein>
<accession>A0A438AMI6</accession>
<evidence type="ECO:0000313" key="8">
    <source>
        <dbReference type="Proteomes" id="UP000285908"/>
    </source>
</evidence>
<dbReference type="PANTHER" id="PTHR32322">
    <property type="entry name" value="INNER MEMBRANE TRANSPORTER"/>
    <property type="match status" value="1"/>
</dbReference>
<organism evidence="7 8">
    <name type="scientific">Mesobaculum littorinae</name>
    <dbReference type="NCBI Taxonomy" id="2486419"/>
    <lineage>
        <taxon>Bacteria</taxon>
        <taxon>Pseudomonadati</taxon>
        <taxon>Pseudomonadota</taxon>
        <taxon>Alphaproteobacteria</taxon>
        <taxon>Rhodobacterales</taxon>
        <taxon>Roseobacteraceae</taxon>
        <taxon>Mesobaculum</taxon>
    </lineage>
</organism>
<keyword evidence="2 5" id="KW-0812">Transmembrane</keyword>
<feature type="transmembrane region" description="Helical" evidence="5">
    <location>
        <begin position="71"/>
        <end position="91"/>
    </location>
</feature>
<comment type="subcellular location">
    <subcellularLocation>
        <location evidence="1">Membrane</location>
        <topology evidence="1">Multi-pass membrane protein</topology>
    </subcellularLocation>
</comment>
<dbReference type="PANTHER" id="PTHR32322:SF9">
    <property type="entry name" value="AMINO-ACID METABOLITE EFFLUX PUMP-RELATED"/>
    <property type="match status" value="1"/>
</dbReference>
<feature type="transmembrane region" description="Helical" evidence="5">
    <location>
        <begin position="213"/>
        <end position="238"/>
    </location>
</feature>
<feature type="transmembrane region" description="Helical" evidence="5">
    <location>
        <begin position="250"/>
        <end position="268"/>
    </location>
</feature>
<evidence type="ECO:0000256" key="5">
    <source>
        <dbReference type="SAM" id="Phobius"/>
    </source>
</evidence>
<evidence type="ECO:0000256" key="3">
    <source>
        <dbReference type="ARBA" id="ARBA00022989"/>
    </source>
</evidence>
<evidence type="ECO:0000313" key="7">
    <source>
        <dbReference type="EMBL" id="RVV99879.1"/>
    </source>
</evidence>
<feature type="transmembrane region" description="Helical" evidence="5">
    <location>
        <begin position="103"/>
        <end position="121"/>
    </location>
</feature>
<dbReference type="GO" id="GO:0016020">
    <property type="term" value="C:membrane"/>
    <property type="evidence" value="ECO:0007669"/>
    <property type="project" value="UniProtKB-SubCell"/>
</dbReference>
<feature type="domain" description="EamA" evidence="6">
    <location>
        <begin position="16"/>
        <end position="143"/>
    </location>
</feature>
<dbReference type="RefSeq" id="WP_127905322.1">
    <property type="nucleotide sequence ID" value="NZ_RQXX01000001.1"/>
</dbReference>
<feature type="transmembrane region" description="Helical" evidence="5">
    <location>
        <begin position="133"/>
        <end position="150"/>
    </location>
</feature>
<sequence length="306" mass="32093">MAPQKTLTPATWGLLGLLSLIWGGSFLSVRIALDEIGPLWAVAHRVFWAAIVLWGAVALMRLPMPRGWRIWGTFAVMGLLNNILPFGLMAWGQLHITSGLTSIFNAATALFSVLVAALVFADERLTRRRMAGLALGFAGVVCAIGPEALHDFDLRSAGQIAVLAGTVCYALAAAWGRIAMTGLRPEIAAAGMLTASSVMAVPLAWAVEGAPDASLSAATLGAIAYYALVATALAYLLYYRVLAAAGAGNVTLCTLMIPPVAITLGALVRGERLAPLALAGFGLLALGLLVLNGRLRLPLSFRPRPR</sequence>
<dbReference type="EMBL" id="RQXX01000001">
    <property type="protein sequence ID" value="RVV99879.1"/>
    <property type="molecule type" value="Genomic_DNA"/>
</dbReference>
<keyword evidence="8" id="KW-1185">Reference proteome</keyword>
<dbReference type="Proteomes" id="UP000285908">
    <property type="component" value="Unassembled WGS sequence"/>
</dbReference>
<feature type="transmembrane region" description="Helical" evidence="5">
    <location>
        <begin position="156"/>
        <end position="175"/>
    </location>
</feature>
<evidence type="ECO:0000256" key="2">
    <source>
        <dbReference type="ARBA" id="ARBA00022692"/>
    </source>
</evidence>
<feature type="domain" description="EamA" evidence="6">
    <location>
        <begin position="158"/>
        <end position="292"/>
    </location>
</feature>
<dbReference type="InterPro" id="IPR037185">
    <property type="entry name" value="EmrE-like"/>
</dbReference>
<gene>
    <name evidence="7" type="ORF">EKE94_04220</name>
</gene>
<feature type="transmembrane region" description="Helical" evidence="5">
    <location>
        <begin position="274"/>
        <end position="295"/>
    </location>
</feature>
<dbReference type="Pfam" id="PF00892">
    <property type="entry name" value="EamA"/>
    <property type="match status" value="2"/>
</dbReference>
<keyword evidence="4 5" id="KW-0472">Membrane</keyword>
<dbReference type="InterPro" id="IPR000620">
    <property type="entry name" value="EamA_dom"/>
</dbReference>
<dbReference type="SUPFAM" id="SSF103481">
    <property type="entry name" value="Multidrug resistance efflux transporter EmrE"/>
    <property type="match status" value="2"/>
</dbReference>
<feature type="transmembrane region" description="Helical" evidence="5">
    <location>
        <begin position="12"/>
        <end position="33"/>
    </location>
</feature>
<proteinExistence type="predicted"/>
<name>A0A438AMI6_9RHOB</name>
<feature type="transmembrane region" description="Helical" evidence="5">
    <location>
        <begin position="39"/>
        <end position="59"/>
    </location>
</feature>
<dbReference type="InterPro" id="IPR050638">
    <property type="entry name" value="AA-Vitamin_Transporters"/>
</dbReference>
<evidence type="ECO:0000256" key="1">
    <source>
        <dbReference type="ARBA" id="ARBA00004141"/>
    </source>
</evidence>
<keyword evidence="3 5" id="KW-1133">Transmembrane helix</keyword>
<reference evidence="7 8" key="1">
    <citation type="submission" date="2018-11" db="EMBL/GenBank/DDBJ databases">
        <title>Mesobaculum littorinae gen. nov., sp. nov., isolated from Littorina scabra that represents a novel genus of the order Rhodobacteraceae.</title>
        <authorList>
            <person name="Li F."/>
        </authorList>
    </citation>
    <scope>NUCLEOTIDE SEQUENCE [LARGE SCALE GENOMIC DNA]</scope>
    <source>
        <strain evidence="7 8">M0103</strain>
    </source>
</reference>
<evidence type="ECO:0000259" key="6">
    <source>
        <dbReference type="Pfam" id="PF00892"/>
    </source>
</evidence>
<comment type="caution">
    <text evidence="7">The sequence shown here is derived from an EMBL/GenBank/DDBJ whole genome shotgun (WGS) entry which is preliminary data.</text>
</comment>
<dbReference type="AlphaFoldDB" id="A0A438AMI6"/>
<evidence type="ECO:0000256" key="4">
    <source>
        <dbReference type="ARBA" id="ARBA00023136"/>
    </source>
</evidence>
<dbReference type="OrthoDB" id="9810556at2"/>
<feature type="transmembrane region" description="Helical" evidence="5">
    <location>
        <begin position="187"/>
        <end position="207"/>
    </location>
</feature>